<dbReference type="OrthoDB" id="416729at2759"/>
<evidence type="ECO:0000256" key="2">
    <source>
        <dbReference type="ARBA" id="ARBA00022694"/>
    </source>
</evidence>
<reference evidence="5" key="1">
    <citation type="submission" date="2020-11" db="EMBL/GenBank/DDBJ databases">
        <authorList>
            <consortium name="DOE Joint Genome Institute"/>
            <person name="Ahrendt S."/>
            <person name="Riley R."/>
            <person name="Andreopoulos W."/>
            <person name="Labutti K."/>
            <person name="Pangilinan J."/>
            <person name="Ruiz-Duenas F.J."/>
            <person name="Barrasa J.M."/>
            <person name="Sanchez-Garcia M."/>
            <person name="Camarero S."/>
            <person name="Miyauchi S."/>
            <person name="Serrano A."/>
            <person name="Linde D."/>
            <person name="Babiker R."/>
            <person name="Drula E."/>
            <person name="Ayuso-Fernandez I."/>
            <person name="Pacheco R."/>
            <person name="Padilla G."/>
            <person name="Ferreira P."/>
            <person name="Barriuso J."/>
            <person name="Kellner H."/>
            <person name="Castanera R."/>
            <person name="Alfaro M."/>
            <person name="Ramirez L."/>
            <person name="Pisabarro A.G."/>
            <person name="Kuo A."/>
            <person name="Tritt A."/>
            <person name="Lipzen A."/>
            <person name="He G."/>
            <person name="Yan M."/>
            <person name="Ng V."/>
            <person name="Cullen D."/>
            <person name="Martin F."/>
            <person name="Rosso M.-N."/>
            <person name="Henrissat B."/>
            <person name="Hibbett D."/>
            <person name="Martinez A.T."/>
            <person name="Grigoriev I.V."/>
        </authorList>
    </citation>
    <scope>NUCLEOTIDE SEQUENCE</scope>
    <source>
        <strain evidence="5">MF-IS2</strain>
    </source>
</reference>
<comment type="caution">
    <text evidence="5">The sequence shown here is derived from an EMBL/GenBank/DDBJ whole genome shotgun (WGS) entry which is preliminary data.</text>
</comment>
<gene>
    <name evidence="5" type="ORF">P691DRAFT_592925</name>
</gene>
<evidence type="ECO:0000313" key="6">
    <source>
        <dbReference type="Proteomes" id="UP000807342"/>
    </source>
</evidence>
<dbReference type="Pfam" id="PF12328">
    <property type="entry name" value="Rpp20"/>
    <property type="match status" value="1"/>
</dbReference>
<feature type="compositionally biased region" description="Basic residues" evidence="4">
    <location>
        <begin position="231"/>
        <end position="243"/>
    </location>
</feature>
<feature type="region of interest" description="Disordered" evidence="4">
    <location>
        <begin position="1"/>
        <end position="89"/>
    </location>
</feature>
<evidence type="ECO:0000256" key="1">
    <source>
        <dbReference type="ARBA" id="ARBA00004604"/>
    </source>
</evidence>
<evidence type="ECO:0000313" key="5">
    <source>
        <dbReference type="EMBL" id="KAF9448889.1"/>
    </source>
</evidence>
<sequence>MAMSKKRRTAPVTLEGNPGKRIKLAPTSPLPTHTSHSIDIQPILAGPPMSQAEASSVKKGRDQQTTAKLSEPSEPLRKRPKIHKLAPPRPFPAVAASASATGPRSAHKEGKNYICLTRKTSLGAYMRRCKNLIIDDGYKVLHLHAMGAAIPLLLQLSCALPPILPFSKDEIHTEITTGTVELQDEISPDDEDEDITYRTRGKSTLYVIMRIGDGQSGADIQRKEISVGRSSPKHTKPHTKKTAGKREVLVFEEPEQEPEDI</sequence>
<dbReference type="AlphaFoldDB" id="A0A9P5XEK4"/>
<feature type="compositionally biased region" description="Acidic residues" evidence="4">
    <location>
        <begin position="250"/>
        <end position="261"/>
    </location>
</feature>
<keyword evidence="3" id="KW-0539">Nucleus</keyword>
<dbReference type="GO" id="GO:0003676">
    <property type="term" value="F:nucleic acid binding"/>
    <property type="evidence" value="ECO:0007669"/>
    <property type="project" value="InterPro"/>
</dbReference>
<dbReference type="EMBL" id="MU151146">
    <property type="protein sequence ID" value="KAF9448889.1"/>
    <property type="molecule type" value="Genomic_DNA"/>
</dbReference>
<organism evidence="5 6">
    <name type="scientific">Macrolepiota fuliginosa MF-IS2</name>
    <dbReference type="NCBI Taxonomy" id="1400762"/>
    <lineage>
        <taxon>Eukaryota</taxon>
        <taxon>Fungi</taxon>
        <taxon>Dikarya</taxon>
        <taxon>Basidiomycota</taxon>
        <taxon>Agaricomycotina</taxon>
        <taxon>Agaricomycetes</taxon>
        <taxon>Agaricomycetidae</taxon>
        <taxon>Agaricales</taxon>
        <taxon>Agaricineae</taxon>
        <taxon>Agaricaceae</taxon>
        <taxon>Macrolepiota</taxon>
    </lineage>
</organism>
<keyword evidence="2" id="KW-0819">tRNA processing</keyword>
<name>A0A9P5XEK4_9AGAR</name>
<evidence type="ECO:0000256" key="3">
    <source>
        <dbReference type="ARBA" id="ARBA00023242"/>
    </source>
</evidence>
<dbReference type="GO" id="GO:0005655">
    <property type="term" value="C:nucleolar ribonuclease P complex"/>
    <property type="evidence" value="ECO:0007669"/>
    <property type="project" value="InterPro"/>
</dbReference>
<accession>A0A9P5XEK4</accession>
<dbReference type="GO" id="GO:0000172">
    <property type="term" value="C:ribonuclease MRP complex"/>
    <property type="evidence" value="ECO:0007669"/>
    <property type="project" value="InterPro"/>
</dbReference>
<protein>
    <submittedName>
        <fullName evidence="5">Uncharacterized protein</fullName>
    </submittedName>
</protein>
<dbReference type="PANTHER" id="PTHR15314:SF1">
    <property type="entry name" value="RIBONUCLEASE P PROTEIN SUBUNIT P20"/>
    <property type="match status" value="1"/>
</dbReference>
<keyword evidence="6" id="KW-1185">Reference proteome</keyword>
<comment type="subcellular location">
    <subcellularLocation>
        <location evidence="1">Nucleus</location>
        <location evidence="1">Nucleolus</location>
    </subcellularLocation>
</comment>
<feature type="region of interest" description="Disordered" evidence="4">
    <location>
        <begin position="219"/>
        <end position="261"/>
    </location>
</feature>
<evidence type="ECO:0000256" key="4">
    <source>
        <dbReference type="SAM" id="MobiDB-lite"/>
    </source>
</evidence>
<dbReference type="Proteomes" id="UP000807342">
    <property type="component" value="Unassembled WGS sequence"/>
</dbReference>
<dbReference type="GO" id="GO:0001682">
    <property type="term" value="P:tRNA 5'-leader removal"/>
    <property type="evidence" value="ECO:0007669"/>
    <property type="project" value="InterPro"/>
</dbReference>
<dbReference type="InterPro" id="IPR036882">
    <property type="entry name" value="Alba-like_dom_sf"/>
</dbReference>
<dbReference type="Gene3D" id="3.30.110.20">
    <property type="entry name" value="Alba-like domain"/>
    <property type="match status" value="1"/>
</dbReference>
<dbReference type="SUPFAM" id="SSF82704">
    <property type="entry name" value="AlbA-like"/>
    <property type="match status" value="1"/>
</dbReference>
<proteinExistence type="predicted"/>
<dbReference type="PANTHER" id="PTHR15314">
    <property type="entry name" value="RIBONUCLEASE P PROTEIN SUBUNIT P20"/>
    <property type="match status" value="1"/>
</dbReference>
<dbReference type="InterPro" id="IPR014612">
    <property type="entry name" value="Pop7/Rpp20"/>
</dbReference>